<dbReference type="NCBIfam" id="TIGR01409">
    <property type="entry name" value="TAT_signal_seq"/>
    <property type="match status" value="1"/>
</dbReference>
<dbReference type="InterPro" id="IPR036237">
    <property type="entry name" value="Xyl_isomerase-like_sf"/>
</dbReference>
<name>A0ABP8M339_9BACT</name>
<evidence type="ECO:0000259" key="2">
    <source>
        <dbReference type="Pfam" id="PF01261"/>
    </source>
</evidence>
<keyword evidence="1" id="KW-0413">Isomerase</keyword>
<comment type="caution">
    <text evidence="3">The sequence shown here is derived from an EMBL/GenBank/DDBJ whole genome shotgun (WGS) entry which is preliminary data.</text>
</comment>
<dbReference type="EMBL" id="BAABEY010000030">
    <property type="protein sequence ID" value="GAA4443562.1"/>
    <property type="molecule type" value="Genomic_DNA"/>
</dbReference>
<dbReference type="RefSeq" id="WP_345031094.1">
    <property type="nucleotide sequence ID" value="NZ_BAABEY010000030.1"/>
</dbReference>
<organism evidence="3 4">
    <name type="scientific">Ravibacter arvi</name>
    <dbReference type="NCBI Taxonomy" id="2051041"/>
    <lineage>
        <taxon>Bacteria</taxon>
        <taxon>Pseudomonadati</taxon>
        <taxon>Bacteroidota</taxon>
        <taxon>Cytophagia</taxon>
        <taxon>Cytophagales</taxon>
        <taxon>Spirosomataceae</taxon>
        <taxon>Ravibacter</taxon>
    </lineage>
</organism>
<dbReference type="InterPro" id="IPR013022">
    <property type="entry name" value="Xyl_isomerase-like_TIM-brl"/>
</dbReference>
<dbReference type="SUPFAM" id="SSF51658">
    <property type="entry name" value="Xylose isomerase-like"/>
    <property type="match status" value="1"/>
</dbReference>
<dbReference type="InterPro" id="IPR019546">
    <property type="entry name" value="TAT_signal_bac_arc"/>
</dbReference>
<protein>
    <recommendedName>
        <fullName evidence="2">Xylose isomerase-like TIM barrel domain-containing protein</fullName>
    </recommendedName>
</protein>
<dbReference type="InterPro" id="IPR006311">
    <property type="entry name" value="TAT_signal"/>
</dbReference>
<keyword evidence="4" id="KW-1185">Reference proteome</keyword>
<evidence type="ECO:0000313" key="3">
    <source>
        <dbReference type="EMBL" id="GAA4443562.1"/>
    </source>
</evidence>
<gene>
    <name evidence="3" type="ORF">GCM10023091_32320</name>
</gene>
<evidence type="ECO:0000256" key="1">
    <source>
        <dbReference type="ARBA" id="ARBA00023235"/>
    </source>
</evidence>
<proteinExistence type="predicted"/>
<reference evidence="4" key="1">
    <citation type="journal article" date="2019" name="Int. J. Syst. Evol. Microbiol.">
        <title>The Global Catalogue of Microorganisms (GCM) 10K type strain sequencing project: providing services to taxonomists for standard genome sequencing and annotation.</title>
        <authorList>
            <consortium name="The Broad Institute Genomics Platform"/>
            <consortium name="The Broad Institute Genome Sequencing Center for Infectious Disease"/>
            <person name="Wu L."/>
            <person name="Ma J."/>
        </authorList>
    </citation>
    <scope>NUCLEOTIDE SEQUENCE [LARGE SCALE GENOMIC DNA]</scope>
    <source>
        <strain evidence="4">JCM 31920</strain>
    </source>
</reference>
<evidence type="ECO:0000313" key="4">
    <source>
        <dbReference type="Proteomes" id="UP001501508"/>
    </source>
</evidence>
<feature type="domain" description="Xylose isomerase-like TIM barrel" evidence="2">
    <location>
        <begin position="54"/>
        <end position="296"/>
    </location>
</feature>
<dbReference type="PANTHER" id="PTHR43489:SF7">
    <property type="entry name" value="3-DEHYDRO-D-GULOSIDE 4-EPIMERASE-RELATED"/>
    <property type="match status" value="1"/>
</dbReference>
<dbReference type="InterPro" id="IPR050417">
    <property type="entry name" value="Sugar_Epim/Isomerase"/>
</dbReference>
<dbReference type="PANTHER" id="PTHR43489">
    <property type="entry name" value="ISOMERASE"/>
    <property type="match status" value="1"/>
</dbReference>
<accession>A0ABP8M339</accession>
<sequence>MNLEDNRLSRRNFVKSAAALAGAAAFSTEFLWAGIEKKGGMIPLGVCTGYNNAALIKGMGYTFVEEGVGRFLIPDEKNGGDAQFERNLALVKEVGVPVRSYTSFFPSDLKSVGPELHHEQILQRTELALKRAKAIGSKNIVFGSGGSRRIPDGFDRETAKQQHIELSKKMGPIAEKYGITISIEPLNRSETNFVNSLADGAEIVEAANNPWFRLLADIYHMKKDDEGPEQIVRFGKLITHCHIAEKANRTPPGVDGDDFRPYFKALKKIRYKNGLSMECRWKDFEREAKTALEVVRTQWLDA</sequence>
<dbReference type="Proteomes" id="UP001501508">
    <property type="component" value="Unassembled WGS sequence"/>
</dbReference>
<dbReference type="Pfam" id="PF01261">
    <property type="entry name" value="AP_endonuc_2"/>
    <property type="match status" value="1"/>
</dbReference>
<dbReference type="Gene3D" id="3.20.20.150">
    <property type="entry name" value="Divalent-metal-dependent TIM barrel enzymes"/>
    <property type="match status" value="1"/>
</dbReference>
<dbReference type="PROSITE" id="PS51318">
    <property type="entry name" value="TAT"/>
    <property type="match status" value="1"/>
</dbReference>